<proteinExistence type="predicted"/>
<name>A0A7S4UUQ7_9STRA</name>
<dbReference type="AlphaFoldDB" id="A0A7S4UUQ7"/>
<organism evidence="1">
    <name type="scientific">Ditylum brightwellii</name>
    <dbReference type="NCBI Taxonomy" id="49249"/>
    <lineage>
        <taxon>Eukaryota</taxon>
        <taxon>Sar</taxon>
        <taxon>Stramenopiles</taxon>
        <taxon>Ochrophyta</taxon>
        <taxon>Bacillariophyta</taxon>
        <taxon>Mediophyceae</taxon>
        <taxon>Lithodesmiophycidae</taxon>
        <taxon>Lithodesmiales</taxon>
        <taxon>Lithodesmiaceae</taxon>
        <taxon>Ditylum</taxon>
    </lineage>
</organism>
<dbReference type="EMBL" id="HBNS01018485">
    <property type="protein sequence ID" value="CAE4606881.1"/>
    <property type="molecule type" value="Transcribed_RNA"/>
</dbReference>
<reference evidence="1" key="1">
    <citation type="submission" date="2021-01" db="EMBL/GenBank/DDBJ databases">
        <authorList>
            <person name="Corre E."/>
            <person name="Pelletier E."/>
            <person name="Niang G."/>
            <person name="Scheremetjew M."/>
            <person name="Finn R."/>
            <person name="Kale V."/>
            <person name="Holt S."/>
            <person name="Cochrane G."/>
            <person name="Meng A."/>
            <person name="Brown T."/>
            <person name="Cohen L."/>
        </authorList>
    </citation>
    <scope>NUCLEOTIDE SEQUENCE</scope>
    <source>
        <strain evidence="1">GSO104</strain>
    </source>
</reference>
<protein>
    <submittedName>
        <fullName evidence="1">Uncharacterized protein</fullName>
    </submittedName>
</protein>
<gene>
    <name evidence="1" type="ORF">DBRI00130_LOCUS14749</name>
</gene>
<sequence length="597" mass="67418">MGLIQRLEILLVQKDPHLPQSQRLCCPKIKKPFVTEEPILLRGHYLLLEIINIHNDKIYVNNWKNLPFKTLFLEQIHSRNWLFDKLLTEFSNLITFENKHIIRQAVAIQALCCATHLSSSCGGGHFVKFGQFAYSSAALWYHQEILSLVLRAYCEDQSMDDLVGNEQNKFVAYVPSALLDAGMCKCDIEEQKTPTPSQHRISSFEKLIEFLVEGLDKDDYEFQGPFLKPLQSLFNKLFIRRGQTSAGVIGDMTRATLLIKDVDNLNIIISKIAELFPDIYGKEFEGPGMSGIVQFLQRVFKMKKIPGTEIIPYRIIPNNSQKLRIGNGESPLHYNFNFFDGVPEYHRVGSSEVFVAFELQIGLKDEVIGLREDHKAYEEGCILESLPSLKAYKEANKGSGNITTNMTSVSSPSTEMSEIDDDFKLITAVLEGNFSNCKHRALGEKKINGRGTTPMSPDRFCLNNKRLNIWAKQGKAVILDGPFVLDPSKRYSVDSTSFKMEGNTGYISVGLFANFGPYIVQISALFVGDHPATEISLIKPGVNFLSMESISMLPPKCNGVVLVAWGDPHYKVTWADFKECYYQGMKLVLNQYEEVAE</sequence>
<accession>A0A7S4UUQ7</accession>
<evidence type="ECO:0000313" key="1">
    <source>
        <dbReference type="EMBL" id="CAE4606881.1"/>
    </source>
</evidence>